<reference evidence="2 3" key="1">
    <citation type="submission" date="2019-04" db="EMBL/GenBank/DDBJ databases">
        <title>Annotation for the trematode Fasciola gigantica.</title>
        <authorList>
            <person name="Choi Y.-J."/>
        </authorList>
    </citation>
    <scope>NUCLEOTIDE SEQUENCE [LARGE SCALE GENOMIC DNA]</scope>
    <source>
        <strain evidence="2">Uganda_cow_1</strain>
    </source>
</reference>
<dbReference type="Proteomes" id="UP000316759">
    <property type="component" value="Unassembled WGS sequence"/>
</dbReference>
<dbReference type="Pfam" id="PF21355">
    <property type="entry name" value="TRAF-mep_MATH"/>
    <property type="match status" value="1"/>
</dbReference>
<keyword evidence="3" id="KW-1185">Reference proteome</keyword>
<proteinExistence type="predicted"/>
<protein>
    <submittedName>
        <fullName evidence="2">TNF receptor-associated factor 4</fullName>
    </submittedName>
</protein>
<name>A0A504YL97_FASGI</name>
<dbReference type="AlphaFoldDB" id="A0A504YL97"/>
<dbReference type="EMBL" id="SUNJ01008416">
    <property type="protein sequence ID" value="TPP61245.1"/>
    <property type="molecule type" value="Genomic_DNA"/>
</dbReference>
<sequence length="415" mass="47112">MSESPPGTADCHICSKLFELSHQNDAFREMVIRQQELCNDLIKLYNLLQNSNRPSSVFCGVQPCHNHTCPLQCKKASQTSVRLEPSVPEKKDSIPRYCTCPHEFIKRVMQDHAISLRVEENFAQQTEKINHTNEQPLPRNSQCCLARAHDRPCNSALCSSAACPIGSTVSVGQHNRVESQPEVQQTCSTCYQTHEQYKSPPVERIVPESLSPENESEARKGDDFSSHLFSASSGNMPQQQQQVRSCLKGQASFPAVSNQCNVYIWTITSYCAVESLGCCYWSPSFYLGTPGYRFRAKLEFSSYHMGIFIQLIPGEYDALLPWPFRHIVQFMVIDQTMNGRNLSRTLKPFPEDEDERGVWDRPHNAESELKETAYDKCDAWGLPDFVPRCALNNGGQNEPSNYVRNDRLYVAIRLI</sequence>
<dbReference type="SUPFAM" id="SSF49599">
    <property type="entry name" value="TRAF domain-like"/>
    <property type="match status" value="1"/>
</dbReference>
<dbReference type="InterPro" id="IPR002083">
    <property type="entry name" value="MATH/TRAF_dom"/>
</dbReference>
<gene>
    <name evidence="2" type="ORF">FGIG_08623</name>
</gene>
<evidence type="ECO:0000259" key="1">
    <source>
        <dbReference type="PROSITE" id="PS50144"/>
    </source>
</evidence>
<feature type="domain" description="MATH" evidence="1">
    <location>
        <begin position="260"/>
        <end position="414"/>
    </location>
</feature>
<organism evidence="2 3">
    <name type="scientific">Fasciola gigantica</name>
    <name type="common">Giant liver fluke</name>
    <dbReference type="NCBI Taxonomy" id="46835"/>
    <lineage>
        <taxon>Eukaryota</taxon>
        <taxon>Metazoa</taxon>
        <taxon>Spiralia</taxon>
        <taxon>Lophotrochozoa</taxon>
        <taxon>Platyhelminthes</taxon>
        <taxon>Trematoda</taxon>
        <taxon>Digenea</taxon>
        <taxon>Plagiorchiida</taxon>
        <taxon>Echinostomata</taxon>
        <taxon>Echinostomatoidea</taxon>
        <taxon>Fasciolidae</taxon>
        <taxon>Fasciola</taxon>
    </lineage>
</organism>
<dbReference type="Gene3D" id="2.60.210.10">
    <property type="entry name" value="Apoptosis, Tumor Necrosis Factor Receptor Associated Protein 2, Chain A"/>
    <property type="match status" value="1"/>
</dbReference>
<dbReference type="STRING" id="46835.A0A504YL97"/>
<dbReference type="InterPro" id="IPR008974">
    <property type="entry name" value="TRAF-like"/>
</dbReference>
<evidence type="ECO:0000313" key="2">
    <source>
        <dbReference type="EMBL" id="TPP61245.1"/>
    </source>
</evidence>
<comment type="caution">
    <text evidence="2">The sequence shown here is derived from an EMBL/GenBank/DDBJ whole genome shotgun (WGS) entry which is preliminary data.</text>
</comment>
<dbReference type="PROSITE" id="PS50144">
    <property type="entry name" value="MATH"/>
    <property type="match status" value="1"/>
</dbReference>
<dbReference type="OrthoDB" id="6255225at2759"/>
<evidence type="ECO:0000313" key="3">
    <source>
        <dbReference type="Proteomes" id="UP000316759"/>
    </source>
</evidence>
<keyword evidence="2" id="KW-0675">Receptor</keyword>
<accession>A0A504YL97</accession>
<dbReference type="InterPro" id="IPR049342">
    <property type="entry name" value="TRAF1-6_MATH_dom"/>
</dbReference>